<dbReference type="GO" id="GO:0008270">
    <property type="term" value="F:zinc ion binding"/>
    <property type="evidence" value="ECO:0007669"/>
    <property type="project" value="UniProtKB-KW"/>
</dbReference>
<keyword evidence="1" id="KW-0862">Zinc</keyword>
<proteinExistence type="predicted"/>
<evidence type="ECO:0000259" key="3">
    <source>
        <dbReference type="PROSITE" id="PS50089"/>
    </source>
</evidence>
<keyword evidence="1" id="KW-0479">Metal-binding</keyword>
<dbReference type="AlphaFoldDB" id="A0AAU9MAS2"/>
<feature type="domain" description="RING-type" evidence="3">
    <location>
        <begin position="697"/>
        <end position="752"/>
    </location>
</feature>
<dbReference type="Proteomes" id="UP001157418">
    <property type="component" value="Unassembled WGS sequence"/>
</dbReference>
<evidence type="ECO:0000313" key="4">
    <source>
        <dbReference type="EMBL" id="CAH1419040.1"/>
    </source>
</evidence>
<dbReference type="InterPro" id="IPR001841">
    <property type="entry name" value="Znf_RING"/>
</dbReference>
<dbReference type="SUPFAM" id="SSF57850">
    <property type="entry name" value="RING/U-box"/>
    <property type="match status" value="1"/>
</dbReference>
<feature type="region of interest" description="Disordered" evidence="2">
    <location>
        <begin position="419"/>
        <end position="442"/>
    </location>
</feature>
<reference evidence="4 5" key="1">
    <citation type="submission" date="2022-01" db="EMBL/GenBank/DDBJ databases">
        <authorList>
            <person name="Xiong W."/>
            <person name="Schranz E."/>
        </authorList>
    </citation>
    <scope>NUCLEOTIDE SEQUENCE [LARGE SCALE GENOMIC DNA]</scope>
</reference>
<dbReference type="PROSITE" id="PS50089">
    <property type="entry name" value="ZF_RING_2"/>
    <property type="match status" value="1"/>
</dbReference>
<dbReference type="InterPro" id="IPR013083">
    <property type="entry name" value="Znf_RING/FYVE/PHD"/>
</dbReference>
<feature type="region of interest" description="Disordered" evidence="2">
    <location>
        <begin position="496"/>
        <end position="526"/>
    </location>
</feature>
<name>A0AAU9MAS2_9ASTR</name>
<gene>
    <name evidence="4" type="ORF">LVIROSA_LOCUS6601</name>
</gene>
<dbReference type="Gene3D" id="3.30.40.10">
    <property type="entry name" value="Zinc/RING finger domain, C3HC4 (zinc finger)"/>
    <property type="match status" value="1"/>
</dbReference>
<protein>
    <recommendedName>
        <fullName evidence="3">RING-type domain-containing protein</fullName>
    </recommendedName>
</protein>
<dbReference type="CDD" id="cd16448">
    <property type="entry name" value="RING-H2"/>
    <property type="match status" value="1"/>
</dbReference>
<feature type="region of interest" description="Disordered" evidence="2">
    <location>
        <begin position="450"/>
        <end position="469"/>
    </location>
</feature>
<accession>A0AAU9MAS2</accession>
<evidence type="ECO:0000256" key="2">
    <source>
        <dbReference type="SAM" id="MobiDB-lite"/>
    </source>
</evidence>
<evidence type="ECO:0000256" key="1">
    <source>
        <dbReference type="PROSITE-ProRule" id="PRU00175"/>
    </source>
</evidence>
<evidence type="ECO:0000313" key="5">
    <source>
        <dbReference type="Proteomes" id="UP001157418"/>
    </source>
</evidence>
<organism evidence="4 5">
    <name type="scientific">Lactuca virosa</name>
    <dbReference type="NCBI Taxonomy" id="75947"/>
    <lineage>
        <taxon>Eukaryota</taxon>
        <taxon>Viridiplantae</taxon>
        <taxon>Streptophyta</taxon>
        <taxon>Embryophyta</taxon>
        <taxon>Tracheophyta</taxon>
        <taxon>Spermatophyta</taxon>
        <taxon>Magnoliopsida</taxon>
        <taxon>eudicotyledons</taxon>
        <taxon>Gunneridae</taxon>
        <taxon>Pentapetalae</taxon>
        <taxon>asterids</taxon>
        <taxon>campanulids</taxon>
        <taxon>Asterales</taxon>
        <taxon>Asteraceae</taxon>
        <taxon>Cichorioideae</taxon>
        <taxon>Cichorieae</taxon>
        <taxon>Lactucinae</taxon>
        <taxon>Lactuca</taxon>
    </lineage>
</organism>
<keyword evidence="1" id="KW-0863">Zinc-finger</keyword>
<sequence>MMGSRRTNEKDQPPTFTNSVIQANCIASNTQSTSNATFQEANVSAGHFESIPDSPLLISPGWENMYSMNQPITQRMPETSGNPMAYLMNPSSFQNPQLNLNSSTANTDLPEVPLVPEWNTKWSPQFINQGHNAILAGGMNNGAVISNFENPWSSKNPTTARNFAGDLQMNRQAGESKFGPFNRPQLDGHFAHSPLHYRPRDTAPIHTQNNVNFNNSQCGVQGKVERSFLSLGIGGTEEAIPTSQPGSRETSDKLKEAASAELKMARARKAMGQSQTLNANFPGFQRSTSGFSNQLDRITSTGNEVGVHCTPNSGPGSSPYHILEMQQNDMQHGISRHDDSNSTFLSSRNAGYGDVNHYRASVGNQAVHSGTIGGNSAQFLNSQQHGLNRVVQESAKPSYTMSHTPSGKLQNIRFKTTNTLPSESSMNSSLKLGSGSTSTRQNYAGKHSYLQNHMPTQGPGGGLLSQNQRTAVPQVSWVSSGQGVTDLPFPKRLGVEVNGRDSPQSAERQISLQTTSAGQSQTRQYPDNVVRPSIAPVSYPLNPQGPLFSHGQSQMVQLPNDPRGQASTTSVDGLSNKSKYYARPYHKRSAVAPPSGPHWVQRQKMSHPTTTHHSMPIRFPTKPAAPVTTNLVHPSIPIYQSQSQTQQRVRALMHPSMPYTSNFRPRVPVTAAPTPTVSHITWKDPETSPPELTKYKCLLCKRDLSLTSEGAVYQPTAPPAVAVLPCGHTFHDQCLQKITPQDQAKDPPCIPCAIGEN</sequence>
<dbReference type="EMBL" id="CAKMRJ010000224">
    <property type="protein sequence ID" value="CAH1419040.1"/>
    <property type="molecule type" value="Genomic_DNA"/>
</dbReference>
<keyword evidence="5" id="KW-1185">Reference proteome</keyword>
<feature type="region of interest" description="Disordered" evidence="2">
    <location>
        <begin position="235"/>
        <end position="255"/>
    </location>
</feature>
<comment type="caution">
    <text evidence="4">The sequence shown here is derived from an EMBL/GenBank/DDBJ whole genome shotgun (WGS) entry which is preliminary data.</text>
</comment>
<feature type="compositionally biased region" description="Low complexity" evidence="2">
    <location>
        <begin position="428"/>
        <end position="439"/>
    </location>
</feature>
<dbReference type="PANTHER" id="PTHR31150:SF19">
    <property type="entry name" value="RING-TYPE DOMAIN-CONTAINING PROTEIN"/>
    <property type="match status" value="1"/>
</dbReference>
<dbReference type="PANTHER" id="PTHR31150">
    <property type="entry name" value="EXPRESSED PROTEIN"/>
    <property type="match status" value="1"/>
</dbReference>
<feature type="compositionally biased region" description="Polar residues" evidence="2">
    <location>
        <begin position="501"/>
        <end position="525"/>
    </location>
</feature>